<dbReference type="GO" id="GO:0016740">
    <property type="term" value="F:transferase activity"/>
    <property type="evidence" value="ECO:0007669"/>
    <property type="project" value="UniProtKB-KW"/>
</dbReference>
<evidence type="ECO:0000313" key="1">
    <source>
        <dbReference type="EMBL" id="NNH76601.1"/>
    </source>
</evidence>
<comment type="caution">
    <text evidence="1">The sequence shown here is derived from an EMBL/GenBank/DDBJ whole genome shotgun (WGS) entry which is preliminary data.</text>
</comment>
<dbReference type="EMBL" id="JABERL010000007">
    <property type="protein sequence ID" value="NNH76601.1"/>
    <property type="molecule type" value="Genomic_DNA"/>
</dbReference>
<sequence length="455" mass="54240">MKNILDNISMEVTWSIVVTAKALPENINIFLDHHLGLGVDNIYLFLDSPDDFNPENFLKKNDRVKIFKCDKEFWEQRKHFECLRYSRGERPDLVEYRQYHNMLHAHSICDSEWLLMMDIDELLYSKLKVSKILNKYPNNIFSVLIKPLEVVYCDKIPKNFKEVFSTKYFKEYKLKNIEEWDKIYYKPEIKHKSGFFGHITGKTFFRTGFPIKAPSCHLSKPYENDLGLAFIDENMYVMHFESQTFEQFSQKIKNRANKTFNVGFLDKASIERTKNIIENYNNYGDQYLNEIYYYMNVFSKEKIDQLIEKKLVLKIDISNSSYPLICNCIHTHHSQILAFDFEKEIVLGVNEKDFDELKHSKISISFSIIKKNFPQNAFLYFNKDGQVKYLYVNRDGYLIDINKKKSQLLDIKYKDHRFSLSLNNKFLSARKNGSLNFISEWQKDWELFSLSNFEC</sequence>
<proteinExistence type="predicted"/>
<dbReference type="Pfam" id="PF13704">
    <property type="entry name" value="Glyco_tranf_2_4"/>
    <property type="match status" value="1"/>
</dbReference>
<accession>A0A7Y2RDV9</accession>
<protein>
    <submittedName>
        <fullName evidence="1">Glycosyltransferase family 2 protein</fullName>
    </submittedName>
</protein>
<organism evidence="1 2">
    <name type="scientific">Acinetobacter terrae</name>
    <dbReference type="NCBI Taxonomy" id="2731247"/>
    <lineage>
        <taxon>Bacteria</taxon>
        <taxon>Pseudomonadati</taxon>
        <taxon>Pseudomonadota</taxon>
        <taxon>Gammaproteobacteria</taxon>
        <taxon>Moraxellales</taxon>
        <taxon>Moraxellaceae</taxon>
        <taxon>Acinetobacter</taxon>
        <taxon>Acinetobacter Taxon 24</taxon>
    </lineage>
</organism>
<dbReference type="RefSeq" id="WP_171539772.1">
    <property type="nucleotide sequence ID" value="NZ_JABERL010000007.1"/>
</dbReference>
<keyword evidence="1" id="KW-0808">Transferase</keyword>
<dbReference type="Proteomes" id="UP000569202">
    <property type="component" value="Unassembled WGS sequence"/>
</dbReference>
<dbReference type="AlphaFoldDB" id="A0A7Y2RDV9"/>
<evidence type="ECO:0000313" key="2">
    <source>
        <dbReference type="Proteomes" id="UP000569202"/>
    </source>
</evidence>
<name>A0A7Y2RDV9_9GAMM</name>
<reference evidence="1 2" key="1">
    <citation type="submission" date="2020-04" db="EMBL/GenBank/DDBJ databases">
        <title>Acinetobacter Taxon 24.</title>
        <authorList>
            <person name="Nemec A."/>
            <person name="Radolfova-Krizova L."/>
            <person name="Higgins P.G."/>
            <person name="Spanelova P."/>
        </authorList>
    </citation>
    <scope>NUCLEOTIDE SEQUENCE [LARGE SCALE GENOMIC DNA]</scope>
    <source>
        <strain evidence="1 2">ANC 5380</strain>
    </source>
</reference>
<gene>
    <name evidence="1" type="ORF">HLH17_02660</name>
</gene>